<dbReference type="AlphaFoldDB" id="A0A6A6QTZ1"/>
<evidence type="ECO:0000256" key="4">
    <source>
        <dbReference type="ARBA" id="ARBA00023163"/>
    </source>
</evidence>
<dbReference type="GO" id="GO:0008270">
    <property type="term" value="F:zinc ion binding"/>
    <property type="evidence" value="ECO:0007669"/>
    <property type="project" value="InterPro"/>
</dbReference>
<dbReference type="Proteomes" id="UP000799750">
    <property type="component" value="Unassembled WGS sequence"/>
</dbReference>
<feature type="region of interest" description="Disordered" evidence="6">
    <location>
        <begin position="46"/>
        <end position="68"/>
    </location>
</feature>
<keyword evidence="3" id="KW-0805">Transcription regulation</keyword>
<feature type="domain" description="Zn(2)-C6 fungal-type" evidence="7">
    <location>
        <begin position="9"/>
        <end position="39"/>
    </location>
</feature>
<evidence type="ECO:0000256" key="5">
    <source>
        <dbReference type="ARBA" id="ARBA00023242"/>
    </source>
</evidence>
<dbReference type="OrthoDB" id="5355161at2759"/>
<evidence type="ECO:0000256" key="3">
    <source>
        <dbReference type="ARBA" id="ARBA00023015"/>
    </source>
</evidence>
<gene>
    <name evidence="8" type="ORF">BU16DRAFT_608595</name>
</gene>
<dbReference type="SUPFAM" id="SSF57701">
    <property type="entry name" value="Zn2/Cys6 DNA-binding domain"/>
    <property type="match status" value="1"/>
</dbReference>
<dbReference type="SMART" id="SM00066">
    <property type="entry name" value="GAL4"/>
    <property type="match status" value="1"/>
</dbReference>
<keyword evidence="5" id="KW-0539">Nucleus</keyword>
<dbReference type="InterPro" id="IPR001138">
    <property type="entry name" value="Zn2Cys6_DnaBD"/>
</dbReference>
<protein>
    <recommendedName>
        <fullName evidence="7">Zn(2)-C6 fungal-type domain-containing protein</fullName>
    </recommendedName>
</protein>
<dbReference type="PANTHER" id="PTHR47660:SF2">
    <property type="entry name" value="TRANSCRIPTION FACTOR WITH C2H2 AND ZN(2)-CYS(6) DNA BINDING DOMAIN (EUROFUNG)"/>
    <property type="match status" value="1"/>
</dbReference>
<reference evidence="8" key="1">
    <citation type="journal article" date="2020" name="Stud. Mycol.">
        <title>101 Dothideomycetes genomes: a test case for predicting lifestyles and emergence of pathogens.</title>
        <authorList>
            <person name="Haridas S."/>
            <person name="Albert R."/>
            <person name="Binder M."/>
            <person name="Bloem J."/>
            <person name="Labutti K."/>
            <person name="Salamov A."/>
            <person name="Andreopoulos B."/>
            <person name="Baker S."/>
            <person name="Barry K."/>
            <person name="Bills G."/>
            <person name="Bluhm B."/>
            <person name="Cannon C."/>
            <person name="Castanera R."/>
            <person name="Culley D."/>
            <person name="Daum C."/>
            <person name="Ezra D."/>
            <person name="Gonzalez J."/>
            <person name="Henrissat B."/>
            <person name="Kuo A."/>
            <person name="Liang C."/>
            <person name="Lipzen A."/>
            <person name="Lutzoni F."/>
            <person name="Magnuson J."/>
            <person name="Mondo S."/>
            <person name="Nolan M."/>
            <person name="Ohm R."/>
            <person name="Pangilinan J."/>
            <person name="Park H.-J."/>
            <person name="Ramirez L."/>
            <person name="Alfaro M."/>
            <person name="Sun H."/>
            <person name="Tritt A."/>
            <person name="Yoshinaga Y."/>
            <person name="Zwiers L.-H."/>
            <person name="Turgeon B."/>
            <person name="Goodwin S."/>
            <person name="Spatafora J."/>
            <person name="Crous P."/>
            <person name="Grigoriev I."/>
        </authorList>
    </citation>
    <scope>NUCLEOTIDE SEQUENCE</scope>
    <source>
        <strain evidence="8">CBS 269.34</strain>
    </source>
</reference>
<evidence type="ECO:0000256" key="1">
    <source>
        <dbReference type="ARBA" id="ARBA00022723"/>
    </source>
</evidence>
<dbReference type="InterPro" id="IPR036864">
    <property type="entry name" value="Zn2-C6_fun-type_DNA-bd_sf"/>
</dbReference>
<feature type="compositionally biased region" description="Low complexity" evidence="6">
    <location>
        <begin position="54"/>
        <end position="68"/>
    </location>
</feature>
<dbReference type="PANTHER" id="PTHR47660">
    <property type="entry name" value="TRANSCRIPTION FACTOR WITH C2H2 AND ZN(2)-CYS(6) DNA BINDING DOMAIN (EUROFUNG)-RELATED-RELATED"/>
    <property type="match status" value="1"/>
</dbReference>
<evidence type="ECO:0000259" key="7">
    <source>
        <dbReference type="PROSITE" id="PS50048"/>
    </source>
</evidence>
<name>A0A6A6QTZ1_9PEZI</name>
<dbReference type="PROSITE" id="PS50048">
    <property type="entry name" value="ZN2_CY6_FUNGAL_2"/>
    <property type="match status" value="1"/>
</dbReference>
<dbReference type="GO" id="GO:0000981">
    <property type="term" value="F:DNA-binding transcription factor activity, RNA polymerase II-specific"/>
    <property type="evidence" value="ECO:0007669"/>
    <property type="project" value="InterPro"/>
</dbReference>
<accession>A0A6A6QTZ1</accession>
<proteinExistence type="predicted"/>
<evidence type="ECO:0000256" key="2">
    <source>
        <dbReference type="ARBA" id="ARBA00022833"/>
    </source>
</evidence>
<keyword evidence="9" id="KW-1185">Reference proteome</keyword>
<evidence type="ECO:0000313" key="9">
    <source>
        <dbReference type="Proteomes" id="UP000799750"/>
    </source>
</evidence>
<dbReference type="Pfam" id="PF00172">
    <property type="entry name" value="Zn_clus"/>
    <property type="match status" value="1"/>
</dbReference>
<evidence type="ECO:0000256" key="6">
    <source>
        <dbReference type="SAM" id="MobiDB-lite"/>
    </source>
</evidence>
<evidence type="ECO:0000313" key="8">
    <source>
        <dbReference type="EMBL" id="KAF2495978.1"/>
    </source>
</evidence>
<keyword evidence="1" id="KW-0479">Metal-binding</keyword>
<organism evidence="8 9">
    <name type="scientific">Lophium mytilinum</name>
    <dbReference type="NCBI Taxonomy" id="390894"/>
    <lineage>
        <taxon>Eukaryota</taxon>
        <taxon>Fungi</taxon>
        <taxon>Dikarya</taxon>
        <taxon>Ascomycota</taxon>
        <taxon>Pezizomycotina</taxon>
        <taxon>Dothideomycetes</taxon>
        <taxon>Pleosporomycetidae</taxon>
        <taxon>Mytilinidiales</taxon>
        <taxon>Mytilinidiaceae</taxon>
        <taxon>Lophium</taxon>
    </lineage>
</organism>
<dbReference type="Gene3D" id="4.10.240.10">
    <property type="entry name" value="Zn(2)-C6 fungal-type DNA-binding domain"/>
    <property type="match status" value="1"/>
</dbReference>
<sequence length="399" mass="44401">MSTTTRAKACRSCIKSKRRCTREYPICKRCTTKQLNCHYDRLPPKPTPQARLHTPSATDASLSPSASLAPAPEIFQPQNLPPIIPPDTFSLSNPTNPDPFFTPEDLGLSISHATLKFYVREIRSWASQWISHGRTPFIHSHLYHPHLPASIQDAYSGCTLYFARNARNEALTFQILEAHVEKLVRVNTSCGGDGEPSSVQEHLARVQALLISLILRLFDGDVRQRAMAELQLPTLERWTREMWAGALAAFPGIQADEEGRADAAGAGEEEWRGWVVQESARRTWLTANMTLSVYLTMKQGWSGCPGGLKFDASRAVWEAPSLWLWSKACKDTQKVDLWVDTWDIGSLMKRCGAEDVDAFGRLLLVISLGLEKAEAWIEAGREKEGTPLVVCGGEVVEMG</sequence>
<dbReference type="CDD" id="cd00067">
    <property type="entry name" value="GAL4"/>
    <property type="match status" value="1"/>
</dbReference>
<dbReference type="EMBL" id="MU004188">
    <property type="protein sequence ID" value="KAF2495978.1"/>
    <property type="molecule type" value="Genomic_DNA"/>
</dbReference>
<keyword evidence="4" id="KW-0804">Transcription</keyword>
<keyword evidence="2" id="KW-0862">Zinc</keyword>